<dbReference type="NCBIfam" id="NF001784">
    <property type="entry name" value="PRK00517.2-1"/>
    <property type="match status" value="1"/>
</dbReference>
<evidence type="ECO:0000256" key="4">
    <source>
        <dbReference type="ARBA" id="ARBA00022679"/>
    </source>
</evidence>
<keyword evidence="7" id="KW-0689">Ribosomal protein</keyword>
<dbReference type="OrthoDB" id="9785995at2"/>
<feature type="binding site" evidence="6">
    <location>
        <position position="137"/>
    </location>
    <ligand>
        <name>S-adenosyl-L-methionine</name>
        <dbReference type="ChEBI" id="CHEBI:59789"/>
    </ligand>
</feature>
<comment type="subcellular location">
    <subcellularLocation>
        <location evidence="6">Cytoplasm</location>
    </subcellularLocation>
</comment>
<proteinExistence type="inferred from homology"/>
<dbReference type="Proteomes" id="UP000263993">
    <property type="component" value="Unassembled WGS sequence"/>
</dbReference>
<evidence type="ECO:0000256" key="3">
    <source>
        <dbReference type="ARBA" id="ARBA00022603"/>
    </source>
</evidence>
<name>A0A371BBJ7_9BRAD</name>
<feature type="binding site" evidence="6">
    <location>
        <position position="160"/>
    </location>
    <ligand>
        <name>S-adenosyl-L-methionine</name>
        <dbReference type="ChEBI" id="CHEBI:59789"/>
    </ligand>
</feature>
<dbReference type="GO" id="GO:0032259">
    <property type="term" value="P:methylation"/>
    <property type="evidence" value="ECO:0007669"/>
    <property type="project" value="UniProtKB-KW"/>
</dbReference>
<dbReference type="GO" id="GO:0008276">
    <property type="term" value="F:protein methyltransferase activity"/>
    <property type="evidence" value="ECO:0007669"/>
    <property type="project" value="UniProtKB-UniRule"/>
</dbReference>
<evidence type="ECO:0000256" key="2">
    <source>
        <dbReference type="ARBA" id="ARBA00022490"/>
    </source>
</evidence>
<dbReference type="RefSeq" id="WP_115517009.1">
    <property type="nucleotide sequence ID" value="NZ_QRGO01000001.1"/>
</dbReference>
<evidence type="ECO:0000256" key="6">
    <source>
        <dbReference type="HAMAP-Rule" id="MF_00735"/>
    </source>
</evidence>
<accession>A0A371BBJ7</accession>
<keyword evidence="4 6" id="KW-0808">Transferase</keyword>
<feature type="binding site" evidence="6">
    <location>
        <position position="182"/>
    </location>
    <ligand>
        <name>S-adenosyl-L-methionine</name>
        <dbReference type="ChEBI" id="CHEBI:59789"/>
    </ligand>
</feature>
<evidence type="ECO:0000313" key="7">
    <source>
        <dbReference type="EMBL" id="RDV04985.1"/>
    </source>
</evidence>
<comment type="similarity">
    <text evidence="1 6">Belongs to the methyltransferase superfamily. PrmA family.</text>
</comment>
<dbReference type="InterPro" id="IPR004498">
    <property type="entry name" value="Ribosomal_PrmA_MeTrfase"/>
</dbReference>
<evidence type="ECO:0000256" key="1">
    <source>
        <dbReference type="ARBA" id="ARBA00009741"/>
    </source>
</evidence>
<dbReference type="HAMAP" id="MF_00735">
    <property type="entry name" value="Methyltr_PrmA"/>
    <property type="match status" value="1"/>
</dbReference>
<dbReference type="CDD" id="cd02440">
    <property type="entry name" value="AdoMet_MTases"/>
    <property type="match status" value="1"/>
</dbReference>
<dbReference type="InterPro" id="IPR050078">
    <property type="entry name" value="Ribosomal_L11_MeTrfase_PrmA"/>
</dbReference>
<protein>
    <recommendedName>
        <fullName evidence="6">Ribosomal protein L11 methyltransferase</fullName>
        <shortName evidence="6">L11 Mtase</shortName>
        <ecNumber evidence="6">2.1.1.-</ecNumber>
    </recommendedName>
</protein>
<dbReference type="PANTHER" id="PTHR43648">
    <property type="entry name" value="ELECTRON TRANSFER FLAVOPROTEIN BETA SUBUNIT LYSINE METHYLTRANSFERASE"/>
    <property type="match status" value="1"/>
</dbReference>
<reference evidence="8" key="1">
    <citation type="submission" date="2018-08" db="EMBL/GenBank/DDBJ databases">
        <authorList>
            <person name="Kim S.-J."/>
            <person name="Jung G.-Y."/>
        </authorList>
    </citation>
    <scope>NUCLEOTIDE SEQUENCE [LARGE SCALE GENOMIC DNA]</scope>
    <source>
        <strain evidence="8">GY_H</strain>
    </source>
</reference>
<dbReference type="AlphaFoldDB" id="A0A371BBJ7"/>
<dbReference type="EMBL" id="QRGO01000001">
    <property type="protein sequence ID" value="RDV04985.1"/>
    <property type="molecule type" value="Genomic_DNA"/>
</dbReference>
<comment type="function">
    <text evidence="6">Methylates ribosomal protein L11.</text>
</comment>
<keyword evidence="5 6" id="KW-0949">S-adenosyl-L-methionine</keyword>
<organism evidence="7 8">
    <name type="scientific">Undibacter mobilis</name>
    <dbReference type="NCBI Taxonomy" id="2292256"/>
    <lineage>
        <taxon>Bacteria</taxon>
        <taxon>Pseudomonadati</taxon>
        <taxon>Pseudomonadota</taxon>
        <taxon>Alphaproteobacteria</taxon>
        <taxon>Hyphomicrobiales</taxon>
        <taxon>Nitrobacteraceae</taxon>
        <taxon>Undibacter</taxon>
    </lineage>
</organism>
<keyword evidence="7" id="KW-0687">Ribonucleoprotein</keyword>
<evidence type="ECO:0000256" key="5">
    <source>
        <dbReference type="ARBA" id="ARBA00022691"/>
    </source>
</evidence>
<evidence type="ECO:0000313" key="8">
    <source>
        <dbReference type="Proteomes" id="UP000263993"/>
    </source>
</evidence>
<comment type="caution">
    <text evidence="7">The sequence shown here is derived from an EMBL/GenBank/DDBJ whole genome shotgun (WGS) entry which is preliminary data.</text>
</comment>
<keyword evidence="2 6" id="KW-0963">Cytoplasm</keyword>
<dbReference type="PANTHER" id="PTHR43648:SF1">
    <property type="entry name" value="ELECTRON TRANSFER FLAVOPROTEIN BETA SUBUNIT LYSINE METHYLTRANSFERASE"/>
    <property type="match status" value="1"/>
</dbReference>
<comment type="catalytic activity">
    <reaction evidence="6">
        <text>L-lysyl-[protein] + 3 S-adenosyl-L-methionine = N(6),N(6),N(6)-trimethyl-L-lysyl-[protein] + 3 S-adenosyl-L-homocysteine + 3 H(+)</text>
        <dbReference type="Rhea" id="RHEA:54192"/>
        <dbReference type="Rhea" id="RHEA-COMP:9752"/>
        <dbReference type="Rhea" id="RHEA-COMP:13826"/>
        <dbReference type="ChEBI" id="CHEBI:15378"/>
        <dbReference type="ChEBI" id="CHEBI:29969"/>
        <dbReference type="ChEBI" id="CHEBI:57856"/>
        <dbReference type="ChEBI" id="CHEBI:59789"/>
        <dbReference type="ChEBI" id="CHEBI:61961"/>
    </reaction>
</comment>
<gene>
    <name evidence="6" type="primary">prmA</name>
    <name evidence="7" type="ORF">DXH78_10680</name>
</gene>
<dbReference type="EC" id="2.1.1.-" evidence="6"/>
<keyword evidence="3 6" id="KW-0489">Methyltransferase</keyword>
<dbReference type="SUPFAM" id="SSF53335">
    <property type="entry name" value="S-adenosyl-L-methionine-dependent methyltransferases"/>
    <property type="match status" value="1"/>
</dbReference>
<keyword evidence="8" id="KW-1185">Reference proteome</keyword>
<sequence length="294" mass="30915">MSDSTTVARLTCADKTTARRIADVLDEMLEAEDVACGSFEADDGSWHVALHFAEPPDPAALRALVAGVAGDAAAAALTIDTVAARDWVAESLAGLTPVRAGRFVVHGAHDRGRLKDNDFNIEIEAALAFGTGHHGTTRGCLLALAALAKRKRRFHVLDIGTGTGVLAIAAAKIFHTRAVATDIDRVAVAATRANARLNRVGPLITPVHAPGTRAPDIQKSAPYDLIFANILLGPLTRLAVPIARLVAPGGRVVLSGLLTSHAPAARSIYGAQGLRLERAEHLEGWTTLTLKRGR</sequence>
<dbReference type="Gene3D" id="3.40.50.150">
    <property type="entry name" value="Vaccinia Virus protein VP39"/>
    <property type="match status" value="1"/>
</dbReference>
<feature type="binding site" evidence="6">
    <location>
        <position position="229"/>
    </location>
    <ligand>
        <name>S-adenosyl-L-methionine</name>
        <dbReference type="ChEBI" id="CHEBI:59789"/>
    </ligand>
</feature>
<dbReference type="GO" id="GO:0005840">
    <property type="term" value="C:ribosome"/>
    <property type="evidence" value="ECO:0007669"/>
    <property type="project" value="UniProtKB-KW"/>
</dbReference>
<dbReference type="GO" id="GO:0005737">
    <property type="term" value="C:cytoplasm"/>
    <property type="evidence" value="ECO:0007669"/>
    <property type="project" value="UniProtKB-SubCell"/>
</dbReference>
<dbReference type="Pfam" id="PF06325">
    <property type="entry name" value="PrmA"/>
    <property type="match status" value="1"/>
</dbReference>
<dbReference type="InterPro" id="IPR029063">
    <property type="entry name" value="SAM-dependent_MTases_sf"/>
</dbReference>